<dbReference type="SUPFAM" id="SSF52540">
    <property type="entry name" value="P-loop containing nucleoside triphosphate hydrolases"/>
    <property type="match status" value="1"/>
</dbReference>
<dbReference type="Pfam" id="PF23559">
    <property type="entry name" value="WHD_DRP"/>
    <property type="match status" value="1"/>
</dbReference>
<dbReference type="InterPro" id="IPR058922">
    <property type="entry name" value="WHD_DRP"/>
</dbReference>
<dbReference type="Gene3D" id="1.20.5.4130">
    <property type="match status" value="1"/>
</dbReference>
<evidence type="ECO:0000259" key="9">
    <source>
        <dbReference type="Pfam" id="PF18052"/>
    </source>
</evidence>
<dbReference type="GO" id="GO:0042742">
    <property type="term" value="P:defense response to bacterium"/>
    <property type="evidence" value="ECO:0007669"/>
    <property type="project" value="UniProtKB-ARBA"/>
</dbReference>
<dbReference type="Gene3D" id="1.10.10.10">
    <property type="entry name" value="Winged helix-like DNA-binding domain superfamily/Winged helix DNA-binding domain"/>
    <property type="match status" value="1"/>
</dbReference>
<dbReference type="Gene3D" id="3.80.10.10">
    <property type="entry name" value="Ribonuclease Inhibitor"/>
    <property type="match status" value="1"/>
</dbReference>
<evidence type="ECO:0000256" key="1">
    <source>
        <dbReference type="ARBA" id="ARBA00008894"/>
    </source>
</evidence>
<dbReference type="GO" id="GO:0002758">
    <property type="term" value="P:innate immune response-activating signaling pathway"/>
    <property type="evidence" value="ECO:0007669"/>
    <property type="project" value="UniProtKB-ARBA"/>
</dbReference>
<comment type="similarity">
    <text evidence="1">Belongs to the disease resistance NB-LRR family.</text>
</comment>
<dbReference type="FunFam" id="1.10.10.10:FF:000322">
    <property type="entry name" value="Probable disease resistance protein At1g63360"/>
    <property type="match status" value="1"/>
</dbReference>
<proteinExistence type="inferred from homology"/>
<feature type="domain" description="NB-ARC" evidence="8">
    <location>
        <begin position="177"/>
        <end position="346"/>
    </location>
</feature>
<dbReference type="PANTHER" id="PTHR23155">
    <property type="entry name" value="DISEASE RESISTANCE PROTEIN RP"/>
    <property type="match status" value="1"/>
</dbReference>
<accession>A0A8T0P982</accession>
<keyword evidence="3" id="KW-0677">Repeat</keyword>
<feature type="domain" description="Disease resistance R13L4/SHOC-2-like LRR" evidence="11">
    <location>
        <begin position="557"/>
        <end position="668"/>
    </location>
</feature>
<dbReference type="Pfam" id="PF23598">
    <property type="entry name" value="LRR_14"/>
    <property type="match status" value="1"/>
</dbReference>
<keyword evidence="13" id="KW-1185">Reference proteome</keyword>
<evidence type="ECO:0000259" key="11">
    <source>
        <dbReference type="Pfam" id="PF23598"/>
    </source>
</evidence>
<evidence type="ECO:0000256" key="4">
    <source>
        <dbReference type="ARBA" id="ARBA00022741"/>
    </source>
</evidence>
<evidence type="ECO:0000256" key="6">
    <source>
        <dbReference type="ARBA" id="ARBA00023054"/>
    </source>
</evidence>
<organism evidence="12 13">
    <name type="scientific">Panicum virgatum</name>
    <name type="common">Blackwell switchgrass</name>
    <dbReference type="NCBI Taxonomy" id="38727"/>
    <lineage>
        <taxon>Eukaryota</taxon>
        <taxon>Viridiplantae</taxon>
        <taxon>Streptophyta</taxon>
        <taxon>Embryophyta</taxon>
        <taxon>Tracheophyta</taxon>
        <taxon>Spermatophyta</taxon>
        <taxon>Magnoliopsida</taxon>
        <taxon>Liliopsida</taxon>
        <taxon>Poales</taxon>
        <taxon>Poaceae</taxon>
        <taxon>PACMAD clade</taxon>
        <taxon>Panicoideae</taxon>
        <taxon>Panicodae</taxon>
        <taxon>Paniceae</taxon>
        <taxon>Panicinae</taxon>
        <taxon>Panicum</taxon>
        <taxon>Panicum sect. Hiantes</taxon>
    </lineage>
</organism>
<dbReference type="GO" id="GO:0009626">
    <property type="term" value="P:plant-type hypersensitive response"/>
    <property type="evidence" value="ECO:0007669"/>
    <property type="project" value="UniProtKB-ARBA"/>
</dbReference>
<dbReference type="InterPro" id="IPR038005">
    <property type="entry name" value="RX-like_CC"/>
</dbReference>
<reference evidence="12" key="1">
    <citation type="submission" date="2020-05" db="EMBL/GenBank/DDBJ databases">
        <title>WGS assembly of Panicum virgatum.</title>
        <authorList>
            <person name="Lovell J.T."/>
            <person name="Jenkins J."/>
            <person name="Shu S."/>
            <person name="Juenger T.E."/>
            <person name="Schmutz J."/>
        </authorList>
    </citation>
    <scope>NUCLEOTIDE SEQUENCE</scope>
    <source>
        <strain evidence="12">AP13</strain>
    </source>
</reference>
<dbReference type="InterPro" id="IPR036388">
    <property type="entry name" value="WH-like_DNA-bd_sf"/>
</dbReference>
<evidence type="ECO:0000256" key="7">
    <source>
        <dbReference type="SAM" id="Coils"/>
    </source>
</evidence>
<evidence type="ECO:0000259" key="8">
    <source>
        <dbReference type="Pfam" id="PF00931"/>
    </source>
</evidence>
<dbReference type="FunFam" id="3.40.50.300:FF:001091">
    <property type="entry name" value="Probable disease resistance protein At1g61300"/>
    <property type="match status" value="1"/>
</dbReference>
<evidence type="ECO:0000256" key="3">
    <source>
        <dbReference type="ARBA" id="ARBA00022737"/>
    </source>
</evidence>
<dbReference type="Pfam" id="PF00931">
    <property type="entry name" value="NB-ARC"/>
    <property type="match status" value="1"/>
</dbReference>
<keyword evidence="6 7" id="KW-0175">Coiled coil</keyword>
<dbReference type="EMBL" id="CM029052">
    <property type="protein sequence ID" value="KAG2558170.1"/>
    <property type="molecule type" value="Genomic_DNA"/>
</dbReference>
<evidence type="ECO:0000256" key="2">
    <source>
        <dbReference type="ARBA" id="ARBA00022614"/>
    </source>
</evidence>
<evidence type="ECO:0000259" key="10">
    <source>
        <dbReference type="Pfam" id="PF23559"/>
    </source>
</evidence>
<dbReference type="Gene3D" id="3.40.50.300">
    <property type="entry name" value="P-loop containing nucleotide triphosphate hydrolases"/>
    <property type="match status" value="1"/>
</dbReference>
<evidence type="ECO:0000313" key="12">
    <source>
        <dbReference type="EMBL" id="KAG2558170.1"/>
    </source>
</evidence>
<dbReference type="AlphaFoldDB" id="A0A8T0P982"/>
<gene>
    <name evidence="12" type="ORF">PVAP13_8NG137200</name>
</gene>
<dbReference type="CDD" id="cd14798">
    <property type="entry name" value="RX-CC_like"/>
    <property type="match status" value="1"/>
</dbReference>
<dbReference type="InterPro" id="IPR027417">
    <property type="entry name" value="P-loop_NTPase"/>
</dbReference>
<dbReference type="GO" id="GO:0043531">
    <property type="term" value="F:ADP binding"/>
    <property type="evidence" value="ECO:0007669"/>
    <property type="project" value="InterPro"/>
</dbReference>
<feature type="coiled-coil region" evidence="7">
    <location>
        <begin position="27"/>
        <end position="54"/>
    </location>
</feature>
<dbReference type="InterPro" id="IPR032675">
    <property type="entry name" value="LRR_dom_sf"/>
</dbReference>
<protein>
    <submittedName>
        <fullName evidence="12">Uncharacterized protein</fullName>
    </submittedName>
</protein>
<dbReference type="InterPro" id="IPR055414">
    <property type="entry name" value="LRR_R13L4/SHOC2-like"/>
</dbReference>
<keyword evidence="4" id="KW-0547">Nucleotide-binding</keyword>
<dbReference type="Pfam" id="PF18052">
    <property type="entry name" value="Rx_N"/>
    <property type="match status" value="1"/>
</dbReference>
<keyword evidence="5" id="KW-0611">Plant defense</keyword>
<name>A0A8T0P982_PANVG</name>
<dbReference type="Gene3D" id="1.10.8.430">
    <property type="entry name" value="Helical domain of apoptotic protease-activating factors"/>
    <property type="match status" value="1"/>
</dbReference>
<keyword evidence="2" id="KW-0433">Leucine-rich repeat</keyword>
<dbReference type="PRINTS" id="PR00364">
    <property type="entry name" value="DISEASERSIST"/>
</dbReference>
<dbReference type="InterPro" id="IPR044974">
    <property type="entry name" value="Disease_R_plants"/>
</dbReference>
<comment type="caution">
    <text evidence="12">The sequence shown here is derived from an EMBL/GenBank/DDBJ whole genome shotgun (WGS) entry which is preliminary data.</text>
</comment>
<dbReference type="InterPro" id="IPR002182">
    <property type="entry name" value="NB-ARC"/>
</dbReference>
<feature type="domain" description="Disease resistance N-terminal" evidence="9">
    <location>
        <begin position="8"/>
        <end position="99"/>
    </location>
</feature>
<sequence>MAEIVVGAMGSLLPKLANLIKEEYNLQKKVRGEIMFLETELKSMEAALIKVSEAPIDHPPDIQVKLWTREVRELSYDLEDSIDKFMVRIDGGKKPSKHHSFKGFIDRSLSLLTKGKIRHNIGLDIKDIRSRIKDVSERRERYKFDQVPSKPVGRTIDNQRLSALFRQASELVGTEGKSNELVRRLMEGDDTSKQQVIVSIVGFGGLGKTTLANMVYDKLKRQFHCHAIVFVSHNPNMDKIFKNMLHQLDEDKYENINEATWGEEQLIKELRKFLQRKRYLIVIDDIWDTSVWETIQYALIENECGSRIITTTRILDVAKQIGGIYQLEPLSPADSIKLFYQRIFGSEDKRPSGNLTEVSRKILKKCGGVPLAIITVASMLANKNGKENTPDFWSKVCQSMGSGLDGSTNVKNMRSILSVSYYDLPPHLRTCLLYFCLYPEDYDITAKDLIWKWIGEGFVHREQGKSLYEVGEGYIDELVNRSMVQPVNIGPDSKIIACCVHDMVLDLVSFLSNEENFLTTLGCQQPMSLPTNKIRRLSLQTWNEEDAEQLATMTVSHVRSLTVFNKALNLMPSLSTLPVLRALDLSGCRKVNNQHCKDICNNLFHLRYLNISRTPITEIPKEIGNLQFLMILDISGGTDIKKLPSSIVELQHLLHLHVNKKSLPDGLEV</sequence>
<feature type="domain" description="Disease resistance protein winged helix" evidence="10">
    <location>
        <begin position="437"/>
        <end position="508"/>
    </location>
</feature>
<dbReference type="SUPFAM" id="SSF52058">
    <property type="entry name" value="L domain-like"/>
    <property type="match status" value="1"/>
</dbReference>
<dbReference type="PANTHER" id="PTHR23155:SF1229">
    <property type="entry name" value="OS11G0550500 PROTEIN"/>
    <property type="match status" value="1"/>
</dbReference>
<dbReference type="Proteomes" id="UP000823388">
    <property type="component" value="Chromosome 8N"/>
</dbReference>
<evidence type="ECO:0000256" key="5">
    <source>
        <dbReference type="ARBA" id="ARBA00022821"/>
    </source>
</evidence>
<dbReference type="InterPro" id="IPR042197">
    <property type="entry name" value="Apaf_helical"/>
</dbReference>
<evidence type="ECO:0000313" key="13">
    <source>
        <dbReference type="Proteomes" id="UP000823388"/>
    </source>
</evidence>
<dbReference type="InterPro" id="IPR041118">
    <property type="entry name" value="Rx_N"/>
</dbReference>